<comment type="caution">
    <text evidence="1">The sequence shown here is derived from an EMBL/GenBank/DDBJ whole genome shotgun (WGS) entry which is preliminary data.</text>
</comment>
<sequence>AQHGVARRAVESGNTKMSLWNLCVAQVGLTRRASRKFKLDWRNGYLPVAQDRWRGAPVREIVQNLAFIMEKTVSFYHT</sequence>
<organism evidence="1 2">
    <name type="scientific">Trifolium medium</name>
    <dbReference type="NCBI Taxonomy" id="97028"/>
    <lineage>
        <taxon>Eukaryota</taxon>
        <taxon>Viridiplantae</taxon>
        <taxon>Streptophyta</taxon>
        <taxon>Embryophyta</taxon>
        <taxon>Tracheophyta</taxon>
        <taxon>Spermatophyta</taxon>
        <taxon>Magnoliopsida</taxon>
        <taxon>eudicotyledons</taxon>
        <taxon>Gunneridae</taxon>
        <taxon>Pentapetalae</taxon>
        <taxon>rosids</taxon>
        <taxon>fabids</taxon>
        <taxon>Fabales</taxon>
        <taxon>Fabaceae</taxon>
        <taxon>Papilionoideae</taxon>
        <taxon>50 kb inversion clade</taxon>
        <taxon>NPAAA clade</taxon>
        <taxon>Hologalegina</taxon>
        <taxon>IRL clade</taxon>
        <taxon>Trifolieae</taxon>
        <taxon>Trifolium</taxon>
    </lineage>
</organism>
<protein>
    <submittedName>
        <fullName evidence="1">Uncharacterized protein</fullName>
    </submittedName>
</protein>
<reference evidence="1 2" key="1">
    <citation type="journal article" date="2018" name="Front. Plant Sci.">
        <title>Red Clover (Trifolium pratense) and Zigzag Clover (T. medium) - A Picture of Genomic Similarities and Differences.</title>
        <authorList>
            <person name="Dluhosova J."/>
            <person name="Istvanek J."/>
            <person name="Nedelnik J."/>
            <person name="Repkova J."/>
        </authorList>
    </citation>
    <scope>NUCLEOTIDE SEQUENCE [LARGE SCALE GENOMIC DNA]</scope>
    <source>
        <strain evidence="2">cv. 10/8</strain>
        <tissue evidence="1">Leaf</tissue>
    </source>
</reference>
<dbReference type="AlphaFoldDB" id="A0A392TPS7"/>
<evidence type="ECO:0000313" key="1">
    <source>
        <dbReference type="EMBL" id="MCI63173.1"/>
    </source>
</evidence>
<feature type="non-terminal residue" evidence="1">
    <location>
        <position position="1"/>
    </location>
</feature>
<accession>A0A392TPS7</accession>
<name>A0A392TPS7_9FABA</name>
<proteinExistence type="predicted"/>
<keyword evidence="2" id="KW-1185">Reference proteome</keyword>
<evidence type="ECO:0000313" key="2">
    <source>
        <dbReference type="Proteomes" id="UP000265520"/>
    </source>
</evidence>
<dbReference type="Proteomes" id="UP000265520">
    <property type="component" value="Unassembled WGS sequence"/>
</dbReference>
<dbReference type="EMBL" id="LXQA010632332">
    <property type="protein sequence ID" value="MCI63173.1"/>
    <property type="molecule type" value="Genomic_DNA"/>
</dbReference>